<evidence type="ECO:0000313" key="2">
    <source>
        <dbReference type="EMBL" id="QBQ55943.1"/>
    </source>
</evidence>
<feature type="transmembrane region" description="Helical" evidence="1">
    <location>
        <begin position="103"/>
        <end position="124"/>
    </location>
</feature>
<keyword evidence="1" id="KW-1133">Transmembrane helix</keyword>
<dbReference type="KEGG" id="nwr:E3U44_16555"/>
<evidence type="ECO:0000256" key="1">
    <source>
        <dbReference type="SAM" id="Phobius"/>
    </source>
</evidence>
<feature type="transmembrane region" description="Helical" evidence="1">
    <location>
        <begin position="12"/>
        <end position="33"/>
    </location>
</feature>
<dbReference type="OrthoDB" id="256696at2"/>
<dbReference type="Proteomes" id="UP000294325">
    <property type="component" value="Chromosome"/>
</dbReference>
<keyword evidence="1" id="KW-0472">Membrane</keyword>
<evidence type="ECO:0000313" key="3">
    <source>
        <dbReference type="Proteomes" id="UP000294325"/>
    </source>
</evidence>
<organism evidence="2 3">
    <name type="scientific">Nitrosococcus wardiae</name>
    <dbReference type="NCBI Taxonomy" id="1814290"/>
    <lineage>
        <taxon>Bacteria</taxon>
        <taxon>Pseudomonadati</taxon>
        <taxon>Pseudomonadota</taxon>
        <taxon>Gammaproteobacteria</taxon>
        <taxon>Chromatiales</taxon>
        <taxon>Chromatiaceae</taxon>
        <taxon>Nitrosococcus</taxon>
    </lineage>
</organism>
<dbReference type="EMBL" id="CP038033">
    <property type="protein sequence ID" value="QBQ55943.1"/>
    <property type="molecule type" value="Genomic_DNA"/>
</dbReference>
<dbReference type="RefSeq" id="WP_134359198.1">
    <property type="nucleotide sequence ID" value="NZ_CP038033.1"/>
</dbReference>
<proteinExistence type="predicted"/>
<dbReference type="AlphaFoldDB" id="A0A4P7C086"/>
<feature type="transmembrane region" description="Helical" evidence="1">
    <location>
        <begin position="76"/>
        <end position="97"/>
    </location>
</feature>
<gene>
    <name evidence="2" type="ORF">E3U44_16555</name>
</gene>
<feature type="transmembrane region" description="Helical" evidence="1">
    <location>
        <begin position="45"/>
        <end position="64"/>
    </location>
</feature>
<reference evidence="2 3" key="1">
    <citation type="submission" date="2019-03" db="EMBL/GenBank/DDBJ databases">
        <title>The genome sequence of Nitrosococcus wardiae strain D1FHST reveals the archetypal metabolic capacity of ammonia-oxidizing Gammaproteobacteria.</title>
        <authorList>
            <person name="Wang L."/>
            <person name="Lim C.K."/>
            <person name="Hanson T.E."/>
            <person name="Dang H."/>
            <person name="Klotz M.G."/>
        </authorList>
    </citation>
    <scope>NUCLEOTIDE SEQUENCE [LARGE SCALE GENOMIC DNA]</scope>
    <source>
        <strain evidence="2 3">D1FHS</strain>
    </source>
</reference>
<keyword evidence="3" id="KW-1185">Reference proteome</keyword>
<sequence>MSHYAAWHGRVVWFGIILNMFFVFPLVLAPGWLLGLLNIPLDQLIWARASGMLLFIIIVFYIPATWDLKRYRATAWFSIFPSRTFGATFFTVAVFLFGQPVGFLSIAIVDGFIGITTFILLLLVTLEERKMGSPVAIK</sequence>
<name>A0A4P7C086_9GAMM</name>
<keyword evidence="1" id="KW-0812">Transmembrane</keyword>
<protein>
    <submittedName>
        <fullName evidence="2">Uncharacterized protein</fullName>
    </submittedName>
</protein>
<accession>A0A4P7C086</accession>